<evidence type="ECO:0000256" key="1">
    <source>
        <dbReference type="ARBA" id="ARBA00034497"/>
    </source>
</evidence>
<accession>A0AAV6VX93</accession>
<reference evidence="3 4" key="1">
    <citation type="journal article" date="2022" name="Nat. Ecol. Evol.">
        <title>A masculinizing supergene underlies an exaggerated male reproductive morph in a spider.</title>
        <authorList>
            <person name="Hendrickx F."/>
            <person name="De Corte Z."/>
            <person name="Sonet G."/>
            <person name="Van Belleghem S.M."/>
            <person name="Kostlbacher S."/>
            <person name="Vangestel C."/>
        </authorList>
    </citation>
    <scope>NUCLEOTIDE SEQUENCE [LARGE SCALE GENOMIC DNA]</scope>
    <source>
        <strain evidence="3">W744_W776</strain>
    </source>
</reference>
<gene>
    <name evidence="3" type="ORF">JTE90_018926</name>
</gene>
<dbReference type="PANTHER" id="PTHR13199:SF11">
    <property type="entry name" value="PROTEIN ATOSSA"/>
    <property type="match status" value="1"/>
</dbReference>
<dbReference type="InterPro" id="IPR033473">
    <property type="entry name" value="Atos-like_C"/>
</dbReference>
<dbReference type="Pfam" id="PF13915">
    <property type="entry name" value="DUF4210"/>
    <property type="match status" value="1"/>
</dbReference>
<name>A0AAV6VX93_9ARAC</name>
<organism evidence="3 4">
    <name type="scientific">Oedothorax gibbosus</name>
    <dbReference type="NCBI Taxonomy" id="931172"/>
    <lineage>
        <taxon>Eukaryota</taxon>
        <taxon>Metazoa</taxon>
        <taxon>Ecdysozoa</taxon>
        <taxon>Arthropoda</taxon>
        <taxon>Chelicerata</taxon>
        <taxon>Arachnida</taxon>
        <taxon>Araneae</taxon>
        <taxon>Araneomorphae</taxon>
        <taxon>Entelegynae</taxon>
        <taxon>Araneoidea</taxon>
        <taxon>Linyphiidae</taxon>
        <taxon>Erigoninae</taxon>
        <taxon>Oedothorax</taxon>
    </lineage>
</organism>
<dbReference type="AlphaFoldDB" id="A0AAV6VX93"/>
<dbReference type="InterPro" id="IPR025261">
    <property type="entry name" value="Atos-like_cons_dom"/>
</dbReference>
<dbReference type="EMBL" id="JAFNEN010000019">
    <property type="protein sequence ID" value="KAG8200141.1"/>
    <property type="molecule type" value="Genomic_DNA"/>
</dbReference>
<dbReference type="Proteomes" id="UP000827092">
    <property type="component" value="Unassembled WGS sequence"/>
</dbReference>
<keyword evidence="4" id="KW-1185">Reference proteome</keyword>
<evidence type="ECO:0000313" key="3">
    <source>
        <dbReference type="EMBL" id="KAG8200141.1"/>
    </source>
</evidence>
<comment type="similarity">
    <text evidence="1">Belongs to the ATOS family.</text>
</comment>
<dbReference type="InterPro" id="IPR051506">
    <property type="entry name" value="ATOS_Transcription_Regulators"/>
</dbReference>
<dbReference type="Pfam" id="PF13889">
    <property type="entry name" value="Chromosome_seg"/>
    <property type="match status" value="1"/>
</dbReference>
<comment type="caution">
    <text evidence="3">The sequence shown here is derived from an EMBL/GenBank/DDBJ whole genome shotgun (WGS) entry which is preliminary data.</text>
</comment>
<evidence type="ECO:0000313" key="4">
    <source>
        <dbReference type="Proteomes" id="UP000827092"/>
    </source>
</evidence>
<dbReference type="PANTHER" id="PTHR13199">
    <property type="entry name" value="GH03947P"/>
    <property type="match status" value="1"/>
</dbReference>
<protein>
    <recommendedName>
        <fullName evidence="2">Atos-like conserved domain-containing protein</fullName>
    </recommendedName>
</protein>
<evidence type="ECO:0000259" key="2">
    <source>
        <dbReference type="SMART" id="SM01177"/>
    </source>
</evidence>
<dbReference type="SMART" id="SM01177">
    <property type="entry name" value="DUF4210"/>
    <property type="match status" value="1"/>
</dbReference>
<proteinExistence type="inferred from homology"/>
<sequence length="1191" mass="134215">MKHSDPGPMSDPGDCNVRSLCVDLCSLIAESRVPGLDERGYGAGVHCPPLIGPPRHACDLTQPECQKHQTIIHHLLEAAASNIFQIEVLLLPECCSESKLKERIENKDYILMERWSVNFIQGKVESNIDISQLLRAVRSFLHFSQLSAWLSSTNGKSPANICYWVNPDLETLCTKFKDEPEVHSFPLCKMNEDSYGTVKVEFPARTQYIPIVPCSKHPPICRHSLREINKDSNVCQSLSDSQMVRQLHKTSDTEQNTLATINYVPEPTILVLPPSSFLKTLTTATSDGSKAKRVLKHSNSQENLSNSTNLSIDTKSKNLEIIIPKKSSFVCNYAETLSLGISQENFCCNKRKLARHLRKTELKLKKLKKDSSPLDSEGSTPILPPDVYKLNQNVMKPPVQIMDVHQISNFLKAKNNASPLISMESSLVNIEHLLPNSLNKIKKLRNSPKAFKRKDSCQNEDNVDVLPNAKLSCDINISLQIPKDPSAITFRTSYPQCVESSQLKEKVKPLKEVHKEFIKHSSFAIPSYCSNDAKMLDMNYQQSSKYLSSTNSSDSLLTRKRPHLGNFENSRTNAELFDKLIISQIQKQSKVNVSIYNPELNLSKRKCTFQLDRQTNTKRKIKPCDEYNNSLNFHSDSTCNISEAYISEISQTCLNLDDSIMISSEKNVLNGKKLEKHDPTVQFSCSCRESNTICNNSNHILVNNASSSNIQTSSSSGKKNDCVMKSHIRKRKLFSRNYCKSSLPKNKSQNQKTNLRRSYRLLLASDQIPLDKSLEKPSNSNHEHATEMKYVPSCKSDCEIPCMLEAKLEDSSIASKEKLSKNTESVDVSIKQNLVIKVRKEKAVHKDLKLNKLFKFKKVYSQISSERKNSIASTIKQLPLHKIADSNHLVKVNTMNSSFHDCKGNFSSSNVNKLIINPLLQNDCSTTNLQNSYKASKGINMKNDSISTCQSESSMNALKMNTLQSDTQNSIPSFSFRNVYRGTNENFVKRTAKFSKSKNLLMNFEESILRGCLPVVNNVKGFHAEIGASGSFCPSHLTLPADVSFYELGHSNQGTFPYVAHVSLKNSEYYLPKKGAVQVTLFNPSETVVKMFVLNYDLSSMPPLCHTFIRQKTYFLPVGINKENPTSQRWLRFIIHLRFASSKTGRITLHEDFKIVVLNKTNDDAASEFSQEPRELCSFISVPMNPTFSAI</sequence>
<feature type="domain" description="Atos-like conserved" evidence="2">
    <location>
        <begin position="1000"/>
        <end position="1059"/>
    </location>
</feature>